<reference evidence="2 3" key="1">
    <citation type="journal article" date="2016" name="MBio">
        <title>Lateral Gene Transfer in a Heavy Metal-Contaminated-Groundwater Microbial Community.</title>
        <authorList>
            <person name="Hemme C.L."/>
            <person name="Green S.J."/>
            <person name="Rishishwar L."/>
            <person name="Prakash O."/>
            <person name="Pettenato A."/>
            <person name="Chakraborty R."/>
            <person name="Deutschbauer A.M."/>
            <person name="Van Nostrand J.D."/>
            <person name="Wu L."/>
            <person name="He Z."/>
            <person name="Jordan I.K."/>
            <person name="Hazen T.C."/>
            <person name="Arkin A.P."/>
            <person name="Kostka J.E."/>
            <person name="Zhou J."/>
        </authorList>
    </citation>
    <scope>NUCLEOTIDE SEQUENCE [LARGE SCALE GENOMIC DNA]</scope>
    <source>
        <strain evidence="2 3">FW104-T7</strain>
    </source>
</reference>
<name>A0A154QGT7_9GAMM</name>
<protein>
    <recommendedName>
        <fullName evidence="4">Transporter</fullName>
    </recommendedName>
</protein>
<dbReference type="InterPro" id="IPR025737">
    <property type="entry name" value="FApF"/>
</dbReference>
<feature type="signal peptide" evidence="1">
    <location>
        <begin position="1"/>
        <end position="29"/>
    </location>
</feature>
<gene>
    <name evidence="2" type="ORF">RHOFW104T7_15050</name>
</gene>
<dbReference type="Proteomes" id="UP000076131">
    <property type="component" value="Unassembled WGS sequence"/>
</dbReference>
<dbReference type="SUPFAM" id="SSF56925">
    <property type="entry name" value="OMPA-like"/>
    <property type="match status" value="1"/>
</dbReference>
<comment type="caution">
    <text evidence="2">The sequence shown here is derived from an EMBL/GenBank/DDBJ whole genome shotgun (WGS) entry which is preliminary data.</text>
</comment>
<dbReference type="AlphaFoldDB" id="A0A154QGT7"/>
<proteinExistence type="predicted"/>
<dbReference type="eggNOG" id="ENOG50335BC">
    <property type="taxonomic scope" value="Bacteria"/>
</dbReference>
<accession>A0A154QGT7</accession>
<evidence type="ECO:0000313" key="2">
    <source>
        <dbReference type="EMBL" id="KZC23187.1"/>
    </source>
</evidence>
<feature type="chain" id="PRO_5007599853" description="Transporter" evidence="1">
    <location>
        <begin position="30"/>
        <end position="261"/>
    </location>
</feature>
<dbReference type="Pfam" id="PF13557">
    <property type="entry name" value="Phenol_MetA_deg"/>
    <property type="match status" value="1"/>
</dbReference>
<sequence>MESHRPGHRLALPALATLVALASPVAARADGNPGYDRPGLGFAPAVLQAGDVSWEQGLPDASRDRKDGVTSTQYGADTLLRLGLGRSVELQLGGSPYNYLRQTGTGAHYRSHGRGDSTLGMKFALPASGAFSWGLLGNVEFTDGARDFRNPRRQYLFGADFNWQWSAHNTAALYLENVRSGGRDSHLLAANDGYALTPTLNGFIEIALQDDTDGGHGSRAGAGLAWMLTPHVQVDASARHRIGGHAPEWEAGLGVSAYFGH</sequence>
<dbReference type="InterPro" id="IPR011250">
    <property type="entry name" value="OMP/PagP_B-barrel"/>
</dbReference>
<evidence type="ECO:0000256" key="1">
    <source>
        <dbReference type="SAM" id="SignalP"/>
    </source>
</evidence>
<evidence type="ECO:0000313" key="3">
    <source>
        <dbReference type="Proteomes" id="UP000076131"/>
    </source>
</evidence>
<keyword evidence="3" id="KW-1185">Reference proteome</keyword>
<organism evidence="2 3">
    <name type="scientific">Rhodanobacter thiooxydans</name>
    <dbReference type="NCBI Taxonomy" id="416169"/>
    <lineage>
        <taxon>Bacteria</taxon>
        <taxon>Pseudomonadati</taxon>
        <taxon>Pseudomonadota</taxon>
        <taxon>Gammaproteobacteria</taxon>
        <taxon>Lysobacterales</taxon>
        <taxon>Rhodanobacteraceae</taxon>
        <taxon>Rhodanobacter</taxon>
    </lineage>
</organism>
<dbReference type="EMBL" id="LVJS01000049">
    <property type="protein sequence ID" value="KZC23187.1"/>
    <property type="molecule type" value="Genomic_DNA"/>
</dbReference>
<keyword evidence="1" id="KW-0732">Signal</keyword>
<dbReference type="RefSeq" id="WP_008434247.1">
    <property type="nucleotide sequence ID" value="NZ_LVJS01000049.1"/>
</dbReference>
<evidence type="ECO:0008006" key="4">
    <source>
        <dbReference type="Google" id="ProtNLM"/>
    </source>
</evidence>